<evidence type="ECO:0000313" key="1">
    <source>
        <dbReference type="EMBL" id="GIE01733.1"/>
    </source>
</evidence>
<accession>A0ABQ3YW06</accession>
<reference evidence="1 2" key="1">
    <citation type="submission" date="2021-01" db="EMBL/GenBank/DDBJ databases">
        <title>Whole genome shotgun sequence of Actinoplanes durhamensis NBRC 14914.</title>
        <authorList>
            <person name="Komaki H."/>
            <person name="Tamura T."/>
        </authorList>
    </citation>
    <scope>NUCLEOTIDE SEQUENCE [LARGE SCALE GENOMIC DNA]</scope>
    <source>
        <strain evidence="1 2">NBRC 14914</strain>
    </source>
</reference>
<proteinExistence type="predicted"/>
<keyword evidence="2" id="KW-1185">Reference proteome</keyword>
<sequence length="355" mass="38200">MLERAEPAARWVTLTAVLNRPADDPEVTAAHRAVVADAPTRALLDRIPDWTAGDKLGGHDSPGFAPNLLMMLFDHGVTPGDDPRIGRLLDQMLDHRDCEGRFESYAARRASEAPVWGALLCDSHAVLDVLVRAGRAAHPDVQAGLRRLAADMTNTAQGRAWPCRPHPVTGFRGPGRRDDFCPQVTLEGLRVLAGAQPPFPQAEEVLAVAQVALRAWRMRSTEKPYMFGHGTAFKTAKWPPTWYGAYAVLDALGRYPALWRGGQADPADRASLAELAACLVRYNLSPDGTVTPRAAFRGFTSFSFGQKRTPSGFATARVLAVLHRLDELATDAAAVDVSALGSSKGGLGTARPPAC</sequence>
<protein>
    <submittedName>
        <fullName evidence="1">Uncharacterized protein</fullName>
    </submittedName>
</protein>
<evidence type="ECO:0000313" key="2">
    <source>
        <dbReference type="Proteomes" id="UP000637628"/>
    </source>
</evidence>
<dbReference type="EMBL" id="BOML01000025">
    <property type="protein sequence ID" value="GIE01733.1"/>
    <property type="molecule type" value="Genomic_DNA"/>
</dbReference>
<name>A0ABQ3YW06_9ACTN</name>
<organism evidence="1 2">
    <name type="scientific">Paractinoplanes durhamensis</name>
    <dbReference type="NCBI Taxonomy" id="113563"/>
    <lineage>
        <taxon>Bacteria</taxon>
        <taxon>Bacillati</taxon>
        <taxon>Actinomycetota</taxon>
        <taxon>Actinomycetes</taxon>
        <taxon>Micromonosporales</taxon>
        <taxon>Micromonosporaceae</taxon>
        <taxon>Paractinoplanes</taxon>
    </lineage>
</organism>
<dbReference type="Proteomes" id="UP000637628">
    <property type="component" value="Unassembled WGS sequence"/>
</dbReference>
<gene>
    <name evidence="1" type="ORF">Adu01nite_30830</name>
</gene>
<comment type="caution">
    <text evidence="1">The sequence shown here is derived from an EMBL/GenBank/DDBJ whole genome shotgun (WGS) entry which is preliminary data.</text>
</comment>